<organism evidence="7 8">
    <name type="scientific">Thiomicrorhabdus lithotrophica</name>
    <dbReference type="NCBI Taxonomy" id="2949997"/>
    <lineage>
        <taxon>Bacteria</taxon>
        <taxon>Pseudomonadati</taxon>
        <taxon>Pseudomonadota</taxon>
        <taxon>Gammaproteobacteria</taxon>
        <taxon>Thiotrichales</taxon>
        <taxon>Piscirickettsiaceae</taxon>
        <taxon>Thiomicrorhabdus</taxon>
    </lineage>
</organism>
<sequence length="412" mass="45191">MKLKLIVIGSGMVGARLIERILAKSPHIYDIRVFNKEPNGGYNRIMLSPVLAGEKTIPEIMTHNHDWFKQRDIHLHAGTEIREIDSINKTVKTDLGATYQYDKLVIATGSSPFILPVPGNDLPGLVTFRDIRDVNQMIQYSKYKQKAVVIGGGLLGLEAANGLIKLGMEVTVVHSNNVLMNMQMDAVSGELLKKSLTETGMQFCMNSKTVEILGDSHVTGVKMADGRVISCDLVVLAVGIRPNTTIAKKIGLEVNRGIIVNDQLQSSNPDIYALGECVEHRGMVYGLVAPLYEQAQVLADTLSGQSASYQGSAISTKLKVTGINLFSAGDFHDSNDSESLVYKDISQNIYRKIVLKDNKIKGAVMFGDVTGSNWIFENLVQQNDMSAYRDTLVFGEGFLPLANKDLEKEKVA</sequence>
<dbReference type="Proteomes" id="UP001222275">
    <property type="component" value="Chromosome"/>
</dbReference>
<dbReference type="PRINTS" id="PR00368">
    <property type="entry name" value="FADPNR"/>
</dbReference>
<accession>A0ABY8CCF0</accession>
<dbReference type="InterPro" id="IPR041575">
    <property type="entry name" value="Rubredoxin_C"/>
</dbReference>
<evidence type="ECO:0000256" key="1">
    <source>
        <dbReference type="ARBA" id="ARBA00001974"/>
    </source>
</evidence>
<evidence type="ECO:0000259" key="5">
    <source>
        <dbReference type="Pfam" id="PF07992"/>
    </source>
</evidence>
<evidence type="ECO:0000256" key="3">
    <source>
        <dbReference type="ARBA" id="ARBA00022630"/>
    </source>
</evidence>
<dbReference type="Gene3D" id="3.30.390.30">
    <property type="match status" value="1"/>
</dbReference>
<evidence type="ECO:0000256" key="2">
    <source>
        <dbReference type="ARBA" id="ARBA00006442"/>
    </source>
</evidence>
<gene>
    <name evidence="7" type="ORF">NR989_05305</name>
</gene>
<dbReference type="PANTHER" id="PTHR43429:SF3">
    <property type="entry name" value="NITRITE REDUCTASE [NAD(P)H]"/>
    <property type="match status" value="1"/>
</dbReference>
<keyword evidence="3" id="KW-0285">Flavoprotein</keyword>
<keyword evidence="4" id="KW-0274">FAD</keyword>
<dbReference type="InterPro" id="IPR050260">
    <property type="entry name" value="FAD-bd_OxRdtase"/>
</dbReference>
<name>A0ABY8CCF0_9GAMM</name>
<reference evidence="7 8" key="1">
    <citation type="submission" date="2022-06" db="EMBL/GenBank/DDBJ databases">
        <title>Thiomicrohabdus sp. nov, an obligately chemolithoautotrophic, sulfur-oxidizing bacterium isolated from beach of Guanyin Mountain. Amoy.</title>
        <authorList>
            <person name="Zhu H."/>
        </authorList>
    </citation>
    <scope>NUCLEOTIDE SEQUENCE [LARGE SCALE GENOMIC DNA]</scope>
    <source>
        <strain evidence="7 8">XGS-01</strain>
    </source>
</reference>
<dbReference type="RefSeq" id="WP_275595926.1">
    <property type="nucleotide sequence ID" value="NZ_CP102381.1"/>
</dbReference>
<dbReference type="SUPFAM" id="SSF51905">
    <property type="entry name" value="FAD/NAD(P)-binding domain"/>
    <property type="match status" value="2"/>
</dbReference>
<feature type="domain" description="NADH-rubredoxin oxidoreductase C-terminal" evidence="6">
    <location>
        <begin position="315"/>
        <end position="377"/>
    </location>
</feature>
<proteinExistence type="inferred from homology"/>
<dbReference type="InterPro" id="IPR016156">
    <property type="entry name" value="FAD/NAD-linked_Rdtase_dimer_sf"/>
</dbReference>
<keyword evidence="8" id="KW-1185">Reference proteome</keyword>
<dbReference type="EMBL" id="CP102381">
    <property type="protein sequence ID" value="WEJ63671.1"/>
    <property type="molecule type" value="Genomic_DNA"/>
</dbReference>
<comment type="cofactor">
    <cofactor evidence="1">
        <name>FAD</name>
        <dbReference type="ChEBI" id="CHEBI:57692"/>
    </cofactor>
</comment>
<dbReference type="Pfam" id="PF18267">
    <property type="entry name" value="Rubredoxin_C"/>
    <property type="match status" value="1"/>
</dbReference>
<dbReference type="Pfam" id="PF07992">
    <property type="entry name" value="Pyr_redox_2"/>
    <property type="match status" value="1"/>
</dbReference>
<dbReference type="PRINTS" id="PR00411">
    <property type="entry name" value="PNDRDTASEI"/>
</dbReference>
<comment type="similarity">
    <text evidence="2">Belongs to the FAD-dependent oxidoreductase family.</text>
</comment>
<dbReference type="InterPro" id="IPR036188">
    <property type="entry name" value="FAD/NAD-bd_sf"/>
</dbReference>
<evidence type="ECO:0000256" key="4">
    <source>
        <dbReference type="ARBA" id="ARBA00022827"/>
    </source>
</evidence>
<evidence type="ECO:0000259" key="6">
    <source>
        <dbReference type="Pfam" id="PF18267"/>
    </source>
</evidence>
<evidence type="ECO:0000313" key="8">
    <source>
        <dbReference type="Proteomes" id="UP001222275"/>
    </source>
</evidence>
<dbReference type="InterPro" id="IPR023753">
    <property type="entry name" value="FAD/NAD-binding_dom"/>
</dbReference>
<evidence type="ECO:0000313" key="7">
    <source>
        <dbReference type="EMBL" id="WEJ63671.1"/>
    </source>
</evidence>
<feature type="domain" description="FAD/NAD(P)-binding" evidence="5">
    <location>
        <begin position="4"/>
        <end position="281"/>
    </location>
</feature>
<dbReference type="PANTHER" id="PTHR43429">
    <property type="entry name" value="PYRIDINE NUCLEOTIDE-DISULFIDE OXIDOREDUCTASE DOMAIN-CONTAINING"/>
    <property type="match status" value="1"/>
</dbReference>
<dbReference type="Gene3D" id="3.50.50.60">
    <property type="entry name" value="FAD/NAD(P)-binding domain"/>
    <property type="match status" value="2"/>
</dbReference>
<protein>
    <submittedName>
        <fullName evidence="7">FAD-dependent oxidoreductase</fullName>
    </submittedName>
</protein>